<feature type="transmembrane region" description="Helical" evidence="1">
    <location>
        <begin position="7"/>
        <end position="27"/>
    </location>
</feature>
<keyword evidence="1" id="KW-1133">Transmembrane helix</keyword>
<reference evidence="2 3" key="1">
    <citation type="submission" date="2018-10" db="EMBL/GenBank/DDBJ databases">
        <title>Genomic Encyclopedia of Archaeal and Bacterial Type Strains, Phase II (KMG-II): from individual species to whole genera.</title>
        <authorList>
            <person name="Goeker M."/>
        </authorList>
    </citation>
    <scope>NUCLEOTIDE SEQUENCE [LARGE SCALE GENOMIC DNA]</scope>
    <source>
        <strain evidence="2 3">DSM 15094</strain>
    </source>
</reference>
<gene>
    <name evidence="2" type="ORF">BC952_1296</name>
</gene>
<accession>A0A495S706</accession>
<evidence type="ECO:0000256" key="1">
    <source>
        <dbReference type="SAM" id="Phobius"/>
    </source>
</evidence>
<dbReference type="AlphaFoldDB" id="A0A495S706"/>
<keyword evidence="1" id="KW-0472">Membrane</keyword>
<dbReference type="Proteomes" id="UP000280091">
    <property type="component" value="Unassembled WGS sequence"/>
</dbReference>
<organism evidence="2 3">
    <name type="scientific">Flavobacterium limicola</name>
    <dbReference type="NCBI Taxonomy" id="180441"/>
    <lineage>
        <taxon>Bacteria</taxon>
        <taxon>Pseudomonadati</taxon>
        <taxon>Bacteroidota</taxon>
        <taxon>Flavobacteriia</taxon>
        <taxon>Flavobacteriales</taxon>
        <taxon>Flavobacteriaceae</taxon>
        <taxon>Flavobacterium</taxon>
    </lineage>
</organism>
<proteinExistence type="predicted"/>
<keyword evidence="1" id="KW-0812">Transmembrane</keyword>
<protein>
    <submittedName>
        <fullName evidence="2">Uncharacterized protein</fullName>
    </submittedName>
</protein>
<name>A0A495S706_9FLAO</name>
<keyword evidence="3" id="KW-1185">Reference proteome</keyword>
<evidence type="ECO:0000313" key="3">
    <source>
        <dbReference type="Proteomes" id="UP000280091"/>
    </source>
</evidence>
<dbReference type="EMBL" id="RBXA01000001">
    <property type="protein sequence ID" value="RKS95602.1"/>
    <property type="molecule type" value="Genomic_DNA"/>
</dbReference>
<evidence type="ECO:0000313" key="2">
    <source>
        <dbReference type="EMBL" id="RKS95602.1"/>
    </source>
</evidence>
<comment type="caution">
    <text evidence="2">The sequence shown here is derived from an EMBL/GenBank/DDBJ whole genome shotgun (WGS) entry which is preliminary data.</text>
</comment>
<sequence length="37" mass="4162">MNKKTVRIIGIIVTIIVIVIFLDFALGEFLTGWNNAK</sequence>